<evidence type="ECO:0000313" key="2">
    <source>
        <dbReference type="EMBL" id="ESL02324.1"/>
    </source>
</evidence>
<evidence type="ECO:0000256" key="1">
    <source>
        <dbReference type="SAM" id="Phobius"/>
    </source>
</evidence>
<protein>
    <submittedName>
        <fullName evidence="2">Uncharacterized protein</fullName>
    </submittedName>
</protein>
<gene>
    <name evidence="2" type="ORF">GCWU0000282_002458</name>
</gene>
<dbReference type="RefSeq" id="WP_023355318.1">
    <property type="nucleotide sequence ID" value="NZ_KI535369.1"/>
</dbReference>
<evidence type="ECO:0000313" key="3">
    <source>
        <dbReference type="Proteomes" id="UP000018227"/>
    </source>
</evidence>
<dbReference type="AlphaFoldDB" id="V2XJH9"/>
<keyword evidence="1" id="KW-1133">Transmembrane helix</keyword>
<name>V2XJH9_9FIRM</name>
<keyword evidence="3" id="KW-1185">Reference proteome</keyword>
<keyword evidence="1" id="KW-0812">Transmembrane</keyword>
<feature type="transmembrane region" description="Helical" evidence="1">
    <location>
        <begin position="6"/>
        <end position="27"/>
    </location>
</feature>
<dbReference type="Proteomes" id="UP000018227">
    <property type="component" value="Unassembled WGS sequence"/>
</dbReference>
<comment type="caution">
    <text evidence="2">The sequence shown here is derived from an EMBL/GenBank/DDBJ whole genome shotgun (WGS) entry which is preliminary data.</text>
</comment>
<dbReference type="STRING" id="592026.GCWU0000282_002458"/>
<proteinExistence type="predicted"/>
<reference evidence="2 3" key="1">
    <citation type="submission" date="2013-06" db="EMBL/GenBank/DDBJ databases">
        <authorList>
            <person name="Weinstock G."/>
            <person name="Sodergren E."/>
            <person name="Clifton S."/>
            <person name="Fulton L."/>
            <person name="Fulton B."/>
            <person name="Courtney L."/>
            <person name="Fronick C."/>
            <person name="Harrison M."/>
            <person name="Strong C."/>
            <person name="Farmer C."/>
            <person name="Delahaunty K."/>
            <person name="Markovic C."/>
            <person name="Hall O."/>
            <person name="Minx P."/>
            <person name="Tomlinson C."/>
            <person name="Mitreva M."/>
            <person name="Nelson J."/>
            <person name="Hou S."/>
            <person name="Wollam A."/>
            <person name="Pepin K.H."/>
            <person name="Johnson M."/>
            <person name="Bhonagiri V."/>
            <person name="Nash W.E."/>
            <person name="Warren W."/>
            <person name="Chinwalla A."/>
            <person name="Mardis E.R."/>
            <person name="Wilson R.K."/>
        </authorList>
    </citation>
    <scope>NUCLEOTIDE SEQUENCE [LARGE SCALE GENOMIC DNA]</scope>
    <source>
        <strain evidence="2 3">ATCC 51271</strain>
    </source>
</reference>
<dbReference type="HOGENOM" id="CLU_1515251_0_0_9"/>
<dbReference type="EMBL" id="ACIL03000016">
    <property type="protein sequence ID" value="ESL02324.1"/>
    <property type="molecule type" value="Genomic_DNA"/>
</dbReference>
<accession>V2XJH9</accession>
<sequence>MREWTFTDTMLVIASLLLLLNICTFGLPRYHFYKMRKYNEKLKKLKESEYKGYKTEILTDWSGLTDLDMTKFKEELIGDLHIVLRNIFTYDFEQYLGMEREEIFYIDKEANLLKYLALPIKNENDRIMVNMIFSRISIILFKINHHQRHYYDLWKNNGWTLIKEFKDEWYYNFFREY</sequence>
<keyword evidence="1" id="KW-0472">Membrane</keyword>
<organism evidence="2 3">
    <name type="scientific">Catonella morbi ATCC 51271</name>
    <dbReference type="NCBI Taxonomy" id="592026"/>
    <lineage>
        <taxon>Bacteria</taxon>
        <taxon>Bacillati</taxon>
        <taxon>Bacillota</taxon>
        <taxon>Clostridia</taxon>
        <taxon>Lachnospirales</taxon>
        <taxon>Lachnospiraceae</taxon>
        <taxon>Catonella</taxon>
    </lineage>
</organism>